<feature type="chain" id="PRO_5019442652" description="Secreted effector protein" evidence="1">
    <location>
        <begin position="20"/>
        <end position="163"/>
    </location>
</feature>
<evidence type="ECO:0000313" key="2">
    <source>
        <dbReference type="EMBL" id="RKF81252.1"/>
    </source>
</evidence>
<proteinExistence type="predicted"/>
<keyword evidence="1" id="KW-0732">Signal</keyword>
<comment type="caution">
    <text evidence="2">The sequence shown here is derived from an EMBL/GenBank/DDBJ whole genome shotgun (WGS) entry which is preliminary data.</text>
</comment>
<sequence length="163" mass="18821">MLALRFALLFLLTSLGVLSSNPVNKPQHIDAFGNTFRSAKCIRNSFLNHQIYPQVKFVCKSREVDQTIVNDPRVLAGFTDYEKSIKPALGSNWSEQLYLAPLFKDRIQEYQDAFTRQKKMKMGYYRLVINKSCDVVAIIQVLERMNTDGVPTFSTYEICDYFN</sequence>
<dbReference type="AlphaFoldDB" id="A0A420J367"/>
<evidence type="ECO:0000313" key="3">
    <source>
        <dbReference type="Proteomes" id="UP000285326"/>
    </source>
</evidence>
<evidence type="ECO:0000256" key="1">
    <source>
        <dbReference type="SAM" id="SignalP"/>
    </source>
</evidence>
<evidence type="ECO:0008006" key="4">
    <source>
        <dbReference type="Google" id="ProtNLM"/>
    </source>
</evidence>
<protein>
    <recommendedName>
        <fullName evidence="4">Secreted effector protein</fullName>
    </recommendedName>
</protein>
<dbReference type="EMBL" id="MCBS01018491">
    <property type="protein sequence ID" value="RKF81252.1"/>
    <property type="molecule type" value="Genomic_DNA"/>
</dbReference>
<feature type="signal peptide" evidence="1">
    <location>
        <begin position="1"/>
        <end position="19"/>
    </location>
</feature>
<gene>
    <name evidence="2" type="ORF">GcM1_05673</name>
</gene>
<organism evidence="2 3">
    <name type="scientific">Golovinomyces cichoracearum</name>
    <dbReference type="NCBI Taxonomy" id="62708"/>
    <lineage>
        <taxon>Eukaryota</taxon>
        <taxon>Fungi</taxon>
        <taxon>Dikarya</taxon>
        <taxon>Ascomycota</taxon>
        <taxon>Pezizomycotina</taxon>
        <taxon>Leotiomycetes</taxon>
        <taxon>Erysiphales</taxon>
        <taxon>Erysiphaceae</taxon>
        <taxon>Golovinomyces</taxon>
    </lineage>
</organism>
<reference evidence="2 3" key="1">
    <citation type="journal article" date="2018" name="BMC Genomics">
        <title>Comparative genome analyses reveal sequence features reflecting distinct modes of host-adaptation between dicot and monocot powdery mildew.</title>
        <authorList>
            <person name="Wu Y."/>
            <person name="Ma X."/>
            <person name="Pan Z."/>
            <person name="Kale S.D."/>
            <person name="Song Y."/>
            <person name="King H."/>
            <person name="Zhang Q."/>
            <person name="Presley C."/>
            <person name="Deng X."/>
            <person name="Wei C.I."/>
            <person name="Xiao S."/>
        </authorList>
    </citation>
    <scope>NUCLEOTIDE SEQUENCE [LARGE SCALE GENOMIC DNA]</scope>
    <source>
        <strain evidence="2">UMSG1</strain>
    </source>
</reference>
<accession>A0A420J367</accession>
<dbReference type="Proteomes" id="UP000285326">
    <property type="component" value="Unassembled WGS sequence"/>
</dbReference>
<name>A0A420J367_9PEZI</name>